<evidence type="ECO:0000313" key="2">
    <source>
        <dbReference type="EMBL" id="QDU62985.1"/>
    </source>
</evidence>
<dbReference type="KEGG" id="knv:Pan216_38590"/>
<keyword evidence="1" id="KW-1133">Transmembrane helix</keyword>
<dbReference type="OrthoDB" id="284376at2"/>
<organism evidence="2 3">
    <name type="scientific">Kolteria novifilia</name>
    <dbReference type="NCBI Taxonomy" id="2527975"/>
    <lineage>
        <taxon>Bacteria</taxon>
        <taxon>Pseudomonadati</taxon>
        <taxon>Planctomycetota</taxon>
        <taxon>Planctomycetia</taxon>
        <taxon>Kolteriales</taxon>
        <taxon>Kolteriaceae</taxon>
        <taxon>Kolteria</taxon>
    </lineage>
</organism>
<keyword evidence="1" id="KW-0812">Transmembrane</keyword>
<evidence type="ECO:0000256" key="1">
    <source>
        <dbReference type="SAM" id="Phobius"/>
    </source>
</evidence>
<proteinExistence type="predicted"/>
<dbReference type="RefSeq" id="WP_145260103.1">
    <property type="nucleotide sequence ID" value="NZ_CP036279.1"/>
</dbReference>
<feature type="transmembrane region" description="Helical" evidence="1">
    <location>
        <begin position="30"/>
        <end position="48"/>
    </location>
</feature>
<protein>
    <submittedName>
        <fullName evidence="2">Uncharacterized protein</fullName>
    </submittedName>
</protein>
<reference evidence="2 3" key="1">
    <citation type="submission" date="2019-02" db="EMBL/GenBank/DDBJ databases">
        <title>Deep-cultivation of Planctomycetes and their phenomic and genomic characterization uncovers novel biology.</title>
        <authorList>
            <person name="Wiegand S."/>
            <person name="Jogler M."/>
            <person name="Boedeker C."/>
            <person name="Pinto D."/>
            <person name="Vollmers J."/>
            <person name="Rivas-Marin E."/>
            <person name="Kohn T."/>
            <person name="Peeters S.H."/>
            <person name="Heuer A."/>
            <person name="Rast P."/>
            <person name="Oberbeckmann S."/>
            <person name="Bunk B."/>
            <person name="Jeske O."/>
            <person name="Meyerdierks A."/>
            <person name="Storesund J.E."/>
            <person name="Kallscheuer N."/>
            <person name="Luecker S."/>
            <person name="Lage O.M."/>
            <person name="Pohl T."/>
            <person name="Merkel B.J."/>
            <person name="Hornburger P."/>
            <person name="Mueller R.-W."/>
            <person name="Bruemmer F."/>
            <person name="Labrenz M."/>
            <person name="Spormann A.M."/>
            <person name="Op den Camp H."/>
            <person name="Overmann J."/>
            <person name="Amann R."/>
            <person name="Jetten M.S.M."/>
            <person name="Mascher T."/>
            <person name="Medema M.H."/>
            <person name="Devos D.P."/>
            <person name="Kaster A.-K."/>
            <person name="Ovreas L."/>
            <person name="Rohde M."/>
            <person name="Galperin M.Y."/>
            <person name="Jogler C."/>
        </authorList>
    </citation>
    <scope>NUCLEOTIDE SEQUENCE [LARGE SCALE GENOMIC DNA]</scope>
    <source>
        <strain evidence="2 3">Pan216</strain>
    </source>
</reference>
<dbReference type="EMBL" id="CP036279">
    <property type="protein sequence ID" value="QDU62985.1"/>
    <property type="molecule type" value="Genomic_DNA"/>
</dbReference>
<accession>A0A518B7P1</accession>
<gene>
    <name evidence="2" type="ORF">Pan216_38590</name>
</gene>
<sequence>MTDVNDEGSPVAEHAYHTYRSHVIPPYVRLLWVGFYVFAIFYVLWFLFPSIQREFREDLTPTSAAPAHVESAEETSQP</sequence>
<name>A0A518B7P1_9BACT</name>
<keyword evidence="1" id="KW-0472">Membrane</keyword>
<keyword evidence="3" id="KW-1185">Reference proteome</keyword>
<evidence type="ECO:0000313" key="3">
    <source>
        <dbReference type="Proteomes" id="UP000317093"/>
    </source>
</evidence>
<dbReference type="AlphaFoldDB" id="A0A518B7P1"/>
<dbReference type="Proteomes" id="UP000317093">
    <property type="component" value="Chromosome"/>
</dbReference>